<sequence length="87" mass="9843">MVITHGDMIVLELSYWQSILRMERTTAALLSGASGTVPRLMFLPSHVVDTDMLCLQFLADFSRTRKAPRMASVADGHMIRTSEFFKH</sequence>
<evidence type="ECO:0000313" key="2">
    <source>
        <dbReference type="Proteomes" id="UP001149079"/>
    </source>
</evidence>
<protein>
    <submittedName>
        <fullName evidence="1">Uncharacterized protein</fullName>
    </submittedName>
</protein>
<dbReference type="AlphaFoldDB" id="A0A9W9GTV2"/>
<name>A0A9W9GTV2_9EURO</name>
<dbReference type="GeneID" id="81405927"/>
<organism evidence="1 2">
    <name type="scientific">Penicillium bovifimosum</name>
    <dbReference type="NCBI Taxonomy" id="126998"/>
    <lineage>
        <taxon>Eukaryota</taxon>
        <taxon>Fungi</taxon>
        <taxon>Dikarya</taxon>
        <taxon>Ascomycota</taxon>
        <taxon>Pezizomycotina</taxon>
        <taxon>Eurotiomycetes</taxon>
        <taxon>Eurotiomycetidae</taxon>
        <taxon>Eurotiales</taxon>
        <taxon>Aspergillaceae</taxon>
        <taxon>Penicillium</taxon>
    </lineage>
</organism>
<evidence type="ECO:0000313" key="1">
    <source>
        <dbReference type="EMBL" id="KAJ5129974.1"/>
    </source>
</evidence>
<reference evidence="1" key="1">
    <citation type="submission" date="2022-11" db="EMBL/GenBank/DDBJ databases">
        <authorList>
            <person name="Petersen C."/>
        </authorList>
    </citation>
    <scope>NUCLEOTIDE SEQUENCE</scope>
    <source>
        <strain evidence="1">IBT 22155</strain>
    </source>
</reference>
<proteinExistence type="predicted"/>
<gene>
    <name evidence="1" type="ORF">N7515_006013</name>
</gene>
<dbReference type="EMBL" id="JAPQKL010000005">
    <property type="protein sequence ID" value="KAJ5129974.1"/>
    <property type="molecule type" value="Genomic_DNA"/>
</dbReference>
<accession>A0A9W9GTV2</accession>
<reference evidence="1" key="2">
    <citation type="journal article" date="2023" name="IMA Fungus">
        <title>Comparative genomic study of the Penicillium genus elucidates a diverse pangenome and 15 lateral gene transfer events.</title>
        <authorList>
            <person name="Petersen C."/>
            <person name="Sorensen T."/>
            <person name="Nielsen M.R."/>
            <person name="Sondergaard T.E."/>
            <person name="Sorensen J.L."/>
            <person name="Fitzpatrick D.A."/>
            <person name="Frisvad J.C."/>
            <person name="Nielsen K.L."/>
        </authorList>
    </citation>
    <scope>NUCLEOTIDE SEQUENCE</scope>
    <source>
        <strain evidence="1">IBT 22155</strain>
    </source>
</reference>
<dbReference type="Proteomes" id="UP001149079">
    <property type="component" value="Unassembled WGS sequence"/>
</dbReference>
<comment type="caution">
    <text evidence="1">The sequence shown here is derived from an EMBL/GenBank/DDBJ whole genome shotgun (WGS) entry which is preliminary data.</text>
</comment>
<keyword evidence="2" id="KW-1185">Reference proteome</keyword>
<dbReference type="RefSeq" id="XP_056520353.1">
    <property type="nucleotide sequence ID" value="XM_056666757.1"/>
</dbReference>